<evidence type="ECO:0008006" key="4">
    <source>
        <dbReference type="Google" id="ProtNLM"/>
    </source>
</evidence>
<dbReference type="EMBL" id="BPLR01015426">
    <property type="protein sequence ID" value="GIY76025.1"/>
    <property type="molecule type" value="Genomic_DNA"/>
</dbReference>
<feature type="region of interest" description="Disordered" evidence="1">
    <location>
        <begin position="71"/>
        <end position="92"/>
    </location>
</feature>
<protein>
    <recommendedName>
        <fullName evidence="4">CRAL-TRIO domain-containing protein</fullName>
    </recommendedName>
</protein>
<comment type="caution">
    <text evidence="2">The sequence shown here is derived from an EMBL/GenBank/DDBJ whole genome shotgun (WGS) entry which is preliminary data.</text>
</comment>
<name>A0AAV4W1Q7_CAEEX</name>
<gene>
    <name evidence="2" type="ORF">CEXT_680691</name>
</gene>
<dbReference type="AlphaFoldDB" id="A0AAV4W1Q7"/>
<evidence type="ECO:0000313" key="2">
    <source>
        <dbReference type="EMBL" id="GIY76025.1"/>
    </source>
</evidence>
<sequence>MLVAKFKKSIGVLVFCNAYPLLRAFLRFLLWAWGKQQVAWVLMPTVPDVSNKALETLSHPGTQVPWLFGKPQNGGGESAWKGGEKEKHHKQSSWLFLPAKDRPC</sequence>
<organism evidence="2 3">
    <name type="scientific">Caerostris extrusa</name>
    <name type="common">Bark spider</name>
    <name type="synonym">Caerostris bankana</name>
    <dbReference type="NCBI Taxonomy" id="172846"/>
    <lineage>
        <taxon>Eukaryota</taxon>
        <taxon>Metazoa</taxon>
        <taxon>Ecdysozoa</taxon>
        <taxon>Arthropoda</taxon>
        <taxon>Chelicerata</taxon>
        <taxon>Arachnida</taxon>
        <taxon>Araneae</taxon>
        <taxon>Araneomorphae</taxon>
        <taxon>Entelegynae</taxon>
        <taxon>Araneoidea</taxon>
        <taxon>Araneidae</taxon>
        <taxon>Caerostris</taxon>
    </lineage>
</organism>
<accession>A0AAV4W1Q7</accession>
<reference evidence="2 3" key="1">
    <citation type="submission" date="2021-06" db="EMBL/GenBank/DDBJ databases">
        <title>Caerostris extrusa draft genome.</title>
        <authorList>
            <person name="Kono N."/>
            <person name="Arakawa K."/>
        </authorList>
    </citation>
    <scope>NUCLEOTIDE SEQUENCE [LARGE SCALE GENOMIC DNA]</scope>
</reference>
<keyword evidence="3" id="KW-1185">Reference proteome</keyword>
<evidence type="ECO:0000256" key="1">
    <source>
        <dbReference type="SAM" id="MobiDB-lite"/>
    </source>
</evidence>
<evidence type="ECO:0000313" key="3">
    <source>
        <dbReference type="Proteomes" id="UP001054945"/>
    </source>
</evidence>
<dbReference type="Proteomes" id="UP001054945">
    <property type="component" value="Unassembled WGS sequence"/>
</dbReference>
<proteinExistence type="predicted"/>